<dbReference type="PANTHER" id="PTHR24321">
    <property type="entry name" value="DEHYDROGENASES, SHORT CHAIN"/>
    <property type="match status" value="1"/>
</dbReference>
<feature type="domain" description="Ketoreductase" evidence="4">
    <location>
        <begin position="5"/>
        <end position="198"/>
    </location>
</feature>
<dbReference type="InterPro" id="IPR002347">
    <property type="entry name" value="SDR_fam"/>
</dbReference>
<dbReference type="InterPro" id="IPR057326">
    <property type="entry name" value="KR_dom"/>
</dbReference>
<evidence type="ECO:0000259" key="4">
    <source>
        <dbReference type="SMART" id="SM00822"/>
    </source>
</evidence>
<dbReference type="RefSeq" id="WP_135012893.1">
    <property type="nucleotide sequence ID" value="NZ_JADGLK010000022.1"/>
</dbReference>
<evidence type="ECO:0000256" key="2">
    <source>
        <dbReference type="ARBA" id="ARBA00023002"/>
    </source>
</evidence>
<evidence type="ECO:0000256" key="3">
    <source>
        <dbReference type="ARBA" id="ARBA00023027"/>
    </source>
</evidence>
<reference evidence="5 6" key="1">
    <citation type="submission" date="2019-03" db="EMBL/GenBank/DDBJ databases">
        <title>Diversity of the mouse oral microbiome.</title>
        <authorList>
            <person name="Joseph S."/>
            <person name="Aduse-Opoku J."/>
            <person name="Curtis M."/>
            <person name="Wade W."/>
            <person name="Hashim A."/>
        </authorList>
    </citation>
    <scope>NUCLEOTIDE SEQUENCE [LARGE SCALE GENOMIC DNA]</scope>
    <source>
        <strain evidence="6">irhom_31</strain>
    </source>
</reference>
<keyword evidence="2" id="KW-0560">Oxidoreductase</keyword>
<protein>
    <submittedName>
        <fullName evidence="5">SDR family NAD(P)-dependent oxidoreductase</fullName>
    </submittedName>
</protein>
<evidence type="ECO:0000313" key="6">
    <source>
        <dbReference type="Proteomes" id="UP000297951"/>
    </source>
</evidence>
<comment type="similarity">
    <text evidence="1">Belongs to the short-chain dehydrogenases/reductases (SDR) family.</text>
</comment>
<dbReference type="GO" id="GO:0019290">
    <property type="term" value="P:siderophore biosynthetic process"/>
    <property type="evidence" value="ECO:0007669"/>
    <property type="project" value="InterPro"/>
</dbReference>
<gene>
    <name evidence="5" type="ORF">E4U03_07275</name>
</gene>
<dbReference type="SUPFAM" id="SSF51735">
    <property type="entry name" value="NAD(P)-binding Rossmann-fold domains"/>
    <property type="match status" value="1"/>
</dbReference>
<dbReference type="Gene3D" id="3.40.50.720">
    <property type="entry name" value="NAD(P)-binding Rossmann-like Domain"/>
    <property type="match status" value="1"/>
</dbReference>
<evidence type="ECO:0000256" key="1">
    <source>
        <dbReference type="ARBA" id="ARBA00006484"/>
    </source>
</evidence>
<dbReference type="AlphaFoldDB" id="A0A4Y9F3Z0"/>
<proteinExistence type="inferred from homology"/>
<evidence type="ECO:0000313" key="5">
    <source>
        <dbReference type="EMBL" id="TFU22114.1"/>
    </source>
</evidence>
<dbReference type="InterPro" id="IPR036291">
    <property type="entry name" value="NAD(P)-bd_dom_sf"/>
</dbReference>
<name>A0A4Y9F3Z0_9MICC</name>
<organism evidence="5 6">
    <name type="scientific">Rothia nasimurium</name>
    <dbReference type="NCBI Taxonomy" id="85336"/>
    <lineage>
        <taxon>Bacteria</taxon>
        <taxon>Bacillati</taxon>
        <taxon>Actinomycetota</taxon>
        <taxon>Actinomycetes</taxon>
        <taxon>Micrococcales</taxon>
        <taxon>Micrococcaceae</taxon>
        <taxon>Rothia</taxon>
    </lineage>
</organism>
<dbReference type="SMART" id="SM00822">
    <property type="entry name" value="PKS_KR"/>
    <property type="match status" value="1"/>
</dbReference>
<dbReference type="PANTHER" id="PTHR24321:SF8">
    <property type="entry name" value="ESTRADIOL 17-BETA-DEHYDROGENASE 8-RELATED"/>
    <property type="match status" value="1"/>
</dbReference>
<keyword evidence="3" id="KW-0520">NAD</keyword>
<dbReference type="Pfam" id="PF00106">
    <property type="entry name" value="adh_short"/>
    <property type="match status" value="1"/>
</dbReference>
<dbReference type="Proteomes" id="UP000297951">
    <property type="component" value="Unassembled WGS sequence"/>
</dbReference>
<dbReference type="GO" id="GO:0008667">
    <property type="term" value="F:2,3-dihydro-2,3-dihydroxybenzoate dehydrogenase activity"/>
    <property type="evidence" value="ECO:0007669"/>
    <property type="project" value="InterPro"/>
</dbReference>
<comment type="caution">
    <text evidence="5">The sequence shown here is derived from an EMBL/GenBank/DDBJ whole genome shotgun (WGS) entry which is preliminary data.</text>
</comment>
<accession>A0A4Y9F3Z0</accession>
<dbReference type="InterPro" id="IPR003560">
    <property type="entry name" value="DHB_DH"/>
</dbReference>
<sequence length="264" mass="27985">MTRPKAIIITGAAGGIGTALRDLLLQMPDFSRYSIIASDTPDNLNQDQSPAKNWPSRVIPAPLNLTDHEALKTFVASVAQDYDITGLAHLAGVLAHGPVIDLNLQEFDSLLAVNVTAMVHLYQAVAQAMVAQAQGPEQVDRAIVTVASNAANGPRAHMAAYGASKAFASHFTRSLGLELAPWRVRTNVVNPGTTLTPMVHAMWGGEDQRTESIAGDPKLYRAGIPLGRVAEPADIAHPVAFLLSPAARHINLAELTVDGGATQR</sequence>
<dbReference type="EMBL" id="SPQC01000022">
    <property type="protein sequence ID" value="TFU22114.1"/>
    <property type="molecule type" value="Genomic_DNA"/>
</dbReference>
<dbReference type="OrthoDB" id="517007at2"/>
<dbReference type="PROSITE" id="PS00061">
    <property type="entry name" value="ADH_SHORT"/>
    <property type="match status" value="1"/>
</dbReference>
<dbReference type="InterPro" id="IPR020904">
    <property type="entry name" value="Sc_DH/Rdtase_CS"/>
</dbReference>
<dbReference type="PRINTS" id="PR01397">
    <property type="entry name" value="DHBDHDRGNASE"/>
</dbReference>